<evidence type="ECO:0000313" key="2">
    <source>
        <dbReference type="EMBL" id="MFD2531011.1"/>
    </source>
</evidence>
<keyword evidence="1" id="KW-0472">Membrane</keyword>
<protein>
    <submittedName>
        <fullName evidence="2">GlsB/YeaQ/YmgE family stress response membrane protein</fullName>
    </submittedName>
</protein>
<evidence type="ECO:0000313" key="3">
    <source>
        <dbReference type="Proteomes" id="UP001597460"/>
    </source>
</evidence>
<organism evidence="2 3">
    <name type="scientific">Gracilimonas halophila</name>
    <dbReference type="NCBI Taxonomy" id="1834464"/>
    <lineage>
        <taxon>Bacteria</taxon>
        <taxon>Pseudomonadati</taxon>
        <taxon>Balneolota</taxon>
        <taxon>Balneolia</taxon>
        <taxon>Balneolales</taxon>
        <taxon>Balneolaceae</taxon>
        <taxon>Gracilimonas</taxon>
    </lineage>
</organism>
<name>A0ABW5JG70_9BACT</name>
<accession>A0ABW5JG70</accession>
<feature type="transmembrane region" description="Helical" evidence="1">
    <location>
        <begin position="6"/>
        <end position="23"/>
    </location>
</feature>
<reference evidence="3" key="1">
    <citation type="journal article" date="2019" name="Int. J. Syst. Evol. Microbiol.">
        <title>The Global Catalogue of Microorganisms (GCM) 10K type strain sequencing project: providing services to taxonomists for standard genome sequencing and annotation.</title>
        <authorList>
            <consortium name="The Broad Institute Genomics Platform"/>
            <consortium name="The Broad Institute Genome Sequencing Center for Infectious Disease"/>
            <person name="Wu L."/>
            <person name="Ma J."/>
        </authorList>
    </citation>
    <scope>NUCLEOTIDE SEQUENCE [LARGE SCALE GENOMIC DNA]</scope>
    <source>
        <strain evidence="3">KCTC 52042</strain>
    </source>
</reference>
<feature type="transmembrane region" description="Helical" evidence="1">
    <location>
        <begin position="58"/>
        <end position="75"/>
    </location>
</feature>
<dbReference type="Proteomes" id="UP001597460">
    <property type="component" value="Unassembled WGS sequence"/>
</dbReference>
<dbReference type="RefSeq" id="WP_390297236.1">
    <property type="nucleotide sequence ID" value="NZ_JBHULI010000001.1"/>
</dbReference>
<keyword evidence="3" id="KW-1185">Reference proteome</keyword>
<dbReference type="EMBL" id="JBHULI010000001">
    <property type="protein sequence ID" value="MFD2531011.1"/>
    <property type="molecule type" value="Genomic_DNA"/>
</dbReference>
<evidence type="ECO:0000256" key="1">
    <source>
        <dbReference type="SAM" id="Phobius"/>
    </source>
</evidence>
<comment type="caution">
    <text evidence="2">The sequence shown here is derived from an EMBL/GenBank/DDBJ whole genome shotgun (WGS) entry which is preliminary data.</text>
</comment>
<proteinExistence type="predicted"/>
<sequence>MTLMNILAYITIGLVIGWLSRIITKDRGVTMFPSLAFGVLGAVAGTAIVHILGLAGAAFYAVVGAVGMLFTVNVFRQDDPIFSETEAL</sequence>
<keyword evidence="1" id="KW-0812">Transmembrane</keyword>
<gene>
    <name evidence="2" type="ORF">ACFSVN_00965</name>
</gene>
<feature type="transmembrane region" description="Helical" evidence="1">
    <location>
        <begin position="35"/>
        <end position="52"/>
    </location>
</feature>
<keyword evidence="1" id="KW-1133">Transmembrane helix</keyword>